<evidence type="ECO:0000256" key="1">
    <source>
        <dbReference type="SAM" id="Phobius"/>
    </source>
</evidence>
<dbReference type="AlphaFoldDB" id="A0A6H1UFS5"/>
<keyword evidence="3" id="KW-1185">Reference proteome</keyword>
<evidence type="ECO:0000313" key="3">
    <source>
        <dbReference type="Proteomes" id="UP000501602"/>
    </source>
</evidence>
<keyword evidence="1" id="KW-1133">Transmembrane helix</keyword>
<feature type="transmembrane region" description="Helical" evidence="1">
    <location>
        <begin position="59"/>
        <end position="79"/>
    </location>
</feature>
<reference evidence="2 3" key="1">
    <citation type="submission" date="2020-04" db="EMBL/GenBank/DDBJ databases">
        <title>Ferrimonas sp. S7 isolated from sea water.</title>
        <authorList>
            <person name="Bae S.S."/>
            <person name="Baek K."/>
        </authorList>
    </citation>
    <scope>NUCLEOTIDE SEQUENCE [LARGE SCALE GENOMIC DNA]</scope>
    <source>
        <strain evidence="2 3">S7</strain>
    </source>
</reference>
<dbReference type="EMBL" id="CP051180">
    <property type="protein sequence ID" value="QIZ77678.1"/>
    <property type="molecule type" value="Genomic_DNA"/>
</dbReference>
<dbReference type="KEGG" id="fes:HER31_12695"/>
<name>A0A6H1UFS5_9GAMM</name>
<sequence>MSESGELRLLGSRLWLGAKFGLAFALLMLALLTIYELITTPDGIYFSNQGVQWLQIGEYLLSWGPPLIALNVIVGALHYCRAPHEGN</sequence>
<evidence type="ECO:0000313" key="2">
    <source>
        <dbReference type="EMBL" id="QIZ77678.1"/>
    </source>
</evidence>
<keyword evidence="1" id="KW-0472">Membrane</keyword>
<organism evidence="2 3">
    <name type="scientific">Ferrimonas lipolytica</name>
    <dbReference type="NCBI Taxonomy" id="2724191"/>
    <lineage>
        <taxon>Bacteria</taxon>
        <taxon>Pseudomonadati</taxon>
        <taxon>Pseudomonadota</taxon>
        <taxon>Gammaproteobacteria</taxon>
        <taxon>Alteromonadales</taxon>
        <taxon>Ferrimonadaceae</taxon>
        <taxon>Ferrimonas</taxon>
    </lineage>
</organism>
<keyword evidence="1" id="KW-0812">Transmembrane</keyword>
<accession>A0A6H1UFS5</accession>
<feature type="transmembrane region" description="Helical" evidence="1">
    <location>
        <begin position="20"/>
        <end position="38"/>
    </location>
</feature>
<dbReference type="Proteomes" id="UP000501602">
    <property type="component" value="Chromosome"/>
</dbReference>
<protein>
    <submittedName>
        <fullName evidence="2">Uncharacterized protein</fullName>
    </submittedName>
</protein>
<proteinExistence type="predicted"/>
<gene>
    <name evidence="2" type="ORF">HER31_12695</name>
</gene>
<dbReference type="RefSeq" id="WP_168660937.1">
    <property type="nucleotide sequence ID" value="NZ_CP051180.1"/>
</dbReference>